<protein>
    <submittedName>
        <fullName evidence="3">UDP-N-acetylmuramoyl-L-alanyl-D-glutamate--2, 6-diaminopimelate ligase</fullName>
    </submittedName>
</protein>
<dbReference type="InterPro" id="IPR013221">
    <property type="entry name" value="Mur_ligase_cen"/>
</dbReference>
<dbReference type="Gene3D" id="3.90.190.20">
    <property type="entry name" value="Mur ligase, C-terminal domain"/>
    <property type="match status" value="1"/>
</dbReference>
<dbReference type="AlphaFoldDB" id="A0A2H0WPH6"/>
<accession>A0A2H0WPH6</accession>
<organism evidence="3 4">
    <name type="scientific">Candidatus Shapirobacteria bacterium CG09_land_8_20_14_0_10_39_12</name>
    <dbReference type="NCBI Taxonomy" id="1974885"/>
    <lineage>
        <taxon>Bacteria</taxon>
        <taxon>Candidatus Shapironibacteriota</taxon>
    </lineage>
</organism>
<dbReference type="SUPFAM" id="SSF53623">
    <property type="entry name" value="MurD-like peptide ligases, catalytic domain"/>
    <property type="match status" value="1"/>
</dbReference>
<gene>
    <name evidence="3" type="ORF">COT64_02165</name>
</gene>
<evidence type="ECO:0000259" key="1">
    <source>
        <dbReference type="Pfam" id="PF02875"/>
    </source>
</evidence>
<dbReference type="EMBL" id="PEZI01000044">
    <property type="protein sequence ID" value="PIS14537.1"/>
    <property type="molecule type" value="Genomic_DNA"/>
</dbReference>
<dbReference type="InterPro" id="IPR004101">
    <property type="entry name" value="Mur_ligase_C"/>
</dbReference>
<feature type="domain" description="Mur ligase central" evidence="2">
    <location>
        <begin position="40"/>
        <end position="221"/>
    </location>
</feature>
<evidence type="ECO:0000259" key="2">
    <source>
        <dbReference type="Pfam" id="PF08245"/>
    </source>
</evidence>
<sequence>MKARSLLRQGLVNLFKHFPLAFLANVFYGWPAKKLKVIGVTGTDGKTTTVSLIYHLLKEAGLSSAMVSTVSAKIKNEEIDTGFHVTEPNPWELQKLLRRMVNEGINYVVLEVSSHGLDQYRDFGIAYEVGVVTNITHDHFDYHKNYKNYLTAKARLFERSKISVLNKDDQSFNYLTAKIKSKTITYSLKSAADFTLKKFPFKTALPGEFNQYNCLAAIAAASALGVSEKKIKEAVSLFKGVTGRMEEINEGQNFKAIVDFASTPNSLEQALIALRKQLKKGARLIAVFGSAGLRDIEKRSMMGEISAKYADLSVLTAEDPRTEDVNKIIEQIAEGCRTNNGIEGKTFFKIPDRQEAIIFAIQKLAKPNDIVVTCGKGHERSMCIGTTEYPWNEQEAVKKALKERINK</sequence>
<dbReference type="PANTHER" id="PTHR23135:SF4">
    <property type="entry name" value="UDP-N-ACETYLMURAMOYL-L-ALANYL-D-GLUTAMATE--2,6-DIAMINOPIMELATE LIGASE MURE HOMOLOG, CHLOROPLASTIC"/>
    <property type="match status" value="1"/>
</dbReference>
<dbReference type="InterPro" id="IPR036565">
    <property type="entry name" value="Mur-like_cat_sf"/>
</dbReference>
<evidence type="ECO:0000313" key="4">
    <source>
        <dbReference type="Proteomes" id="UP000230775"/>
    </source>
</evidence>
<comment type="caution">
    <text evidence="3">The sequence shown here is derived from an EMBL/GenBank/DDBJ whole genome shotgun (WGS) entry which is preliminary data.</text>
</comment>
<dbReference type="Gene3D" id="3.40.1190.10">
    <property type="entry name" value="Mur-like, catalytic domain"/>
    <property type="match status" value="1"/>
</dbReference>
<dbReference type="InterPro" id="IPR036615">
    <property type="entry name" value="Mur_ligase_C_dom_sf"/>
</dbReference>
<dbReference type="Pfam" id="PF02875">
    <property type="entry name" value="Mur_ligase_C"/>
    <property type="match status" value="1"/>
</dbReference>
<keyword evidence="3" id="KW-0436">Ligase</keyword>
<dbReference type="GO" id="GO:0016881">
    <property type="term" value="F:acid-amino acid ligase activity"/>
    <property type="evidence" value="ECO:0007669"/>
    <property type="project" value="InterPro"/>
</dbReference>
<feature type="domain" description="Mur ligase C-terminal" evidence="1">
    <location>
        <begin position="243"/>
        <end position="377"/>
    </location>
</feature>
<proteinExistence type="predicted"/>
<evidence type="ECO:0000313" key="3">
    <source>
        <dbReference type="EMBL" id="PIS14537.1"/>
    </source>
</evidence>
<reference evidence="4" key="1">
    <citation type="submission" date="2017-09" db="EMBL/GenBank/DDBJ databases">
        <title>Depth-based differentiation of microbial function through sediment-hosted aquifers and enrichment of novel symbionts in the deep terrestrial subsurface.</title>
        <authorList>
            <person name="Probst A.J."/>
            <person name="Ladd B."/>
            <person name="Jarett J.K."/>
            <person name="Geller-Mcgrath D.E."/>
            <person name="Sieber C.M.K."/>
            <person name="Emerson J.B."/>
            <person name="Anantharaman K."/>
            <person name="Thomas B.C."/>
            <person name="Malmstrom R."/>
            <person name="Stieglmeier M."/>
            <person name="Klingl A."/>
            <person name="Woyke T."/>
            <person name="Ryan C.M."/>
            <person name="Banfield J.F."/>
        </authorList>
    </citation>
    <scope>NUCLEOTIDE SEQUENCE [LARGE SCALE GENOMIC DNA]</scope>
</reference>
<dbReference type="SUPFAM" id="SSF53244">
    <property type="entry name" value="MurD-like peptide ligases, peptide-binding domain"/>
    <property type="match status" value="1"/>
</dbReference>
<dbReference type="GO" id="GO:0005524">
    <property type="term" value="F:ATP binding"/>
    <property type="evidence" value="ECO:0007669"/>
    <property type="project" value="InterPro"/>
</dbReference>
<dbReference type="Proteomes" id="UP000230775">
    <property type="component" value="Unassembled WGS sequence"/>
</dbReference>
<dbReference type="NCBIfam" id="NF001126">
    <property type="entry name" value="PRK00139.1-4"/>
    <property type="match status" value="1"/>
</dbReference>
<dbReference type="Pfam" id="PF08245">
    <property type="entry name" value="Mur_ligase_M"/>
    <property type="match status" value="1"/>
</dbReference>
<dbReference type="PANTHER" id="PTHR23135">
    <property type="entry name" value="MUR LIGASE FAMILY MEMBER"/>
    <property type="match status" value="1"/>
</dbReference>
<name>A0A2H0WPH6_9BACT</name>